<keyword evidence="3" id="KW-1185">Reference proteome</keyword>
<reference evidence="2 3" key="1">
    <citation type="journal article" date="2019" name="Int. J. Syst. Evol. Microbiol.">
        <title>The Global Catalogue of Microorganisms (GCM) 10K type strain sequencing project: providing services to taxonomists for standard genome sequencing and annotation.</title>
        <authorList>
            <consortium name="The Broad Institute Genomics Platform"/>
            <consortium name="The Broad Institute Genome Sequencing Center for Infectious Disease"/>
            <person name="Wu L."/>
            <person name="Ma J."/>
        </authorList>
    </citation>
    <scope>NUCLEOTIDE SEQUENCE [LARGE SCALE GENOMIC DNA]</scope>
    <source>
        <strain evidence="2 3">JCM 13244</strain>
    </source>
</reference>
<keyword evidence="1" id="KW-0472">Membrane</keyword>
<organism evidence="2 3">
    <name type="scientific">Streptomyces yatensis</name>
    <dbReference type="NCBI Taxonomy" id="155177"/>
    <lineage>
        <taxon>Bacteria</taxon>
        <taxon>Bacillati</taxon>
        <taxon>Actinomycetota</taxon>
        <taxon>Actinomycetes</taxon>
        <taxon>Kitasatosporales</taxon>
        <taxon>Streptomycetaceae</taxon>
        <taxon>Streptomyces</taxon>
        <taxon>Streptomyces violaceusniger group</taxon>
    </lineage>
</organism>
<gene>
    <name evidence="2" type="ORF">GCM10009680_55890</name>
</gene>
<evidence type="ECO:0000256" key="1">
    <source>
        <dbReference type="SAM" id="Phobius"/>
    </source>
</evidence>
<sequence>MVPLTLVSSLRRSGGAPSPVPVTAAWASVFSVTNTVLALVGHHVVFDASPSWTARAAVAALLFVLAFFGAGRASVPARQVRLALVAQAVAGCWFAIGSADAHGRLTEAGLLVAAHVVMTVLLALMLHTVCSGRLAAVRTAASELRSLCAWLWRLLFPGLGVDATVPAVPTMPVFSGSARASPAGPLLADCVIRRGPPPGVPLATA</sequence>
<evidence type="ECO:0000313" key="3">
    <source>
        <dbReference type="Proteomes" id="UP001499947"/>
    </source>
</evidence>
<feature type="transmembrane region" description="Helical" evidence="1">
    <location>
        <begin position="108"/>
        <end position="129"/>
    </location>
</feature>
<name>A0ABN2IMB7_9ACTN</name>
<keyword evidence="1" id="KW-0812">Transmembrane</keyword>
<accession>A0ABN2IMB7</accession>
<evidence type="ECO:0008006" key="4">
    <source>
        <dbReference type="Google" id="ProtNLM"/>
    </source>
</evidence>
<protein>
    <recommendedName>
        <fullName evidence="4">Copper resistance protein D domain-containing protein</fullName>
    </recommendedName>
</protein>
<dbReference type="Proteomes" id="UP001499947">
    <property type="component" value="Unassembled WGS sequence"/>
</dbReference>
<evidence type="ECO:0000313" key="2">
    <source>
        <dbReference type="EMBL" id="GAA1707918.1"/>
    </source>
</evidence>
<comment type="caution">
    <text evidence="2">The sequence shown here is derived from an EMBL/GenBank/DDBJ whole genome shotgun (WGS) entry which is preliminary data.</text>
</comment>
<keyword evidence="1" id="KW-1133">Transmembrane helix</keyword>
<feature type="transmembrane region" description="Helical" evidence="1">
    <location>
        <begin position="52"/>
        <end position="70"/>
    </location>
</feature>
<dbReference type="EMBL" id="BAAALR010000063">
    <property type="protein sequence ID" value="GAA1707918.1"/>
    <property type="molecule type" value="Genomic_DNA"/>
</dbReference>
<feature type="transmembrane region" description="Helical" evidence="1">
    <location>
        <begin position="82"/>
        <end position="102"/>
    </location>
</feature>
<proteinExistence type="predicted"/>